<evidence type="ECO:0000256" key="4">
    <source>
        <dbReference type="ARBA" id="ARBA00023015"/>
    </source>
</evidence>
<evidence type="ECO:0000256" key="1">
    <source>
        <dbReference type="ARBA" id="ARBA00018672"/>
    </source>
</evidence>
<keyword evidence="2 8" id="KW-0597">Phosphoprotein</keyword>
<evidence type="ECO:0000256" key="6">
    <source>
        <dbReference type="ARBA" id="ARBA00023163"/>
    </source>
</evidence>
<keyword evidence="6" id="KW-0804">Transcription</keyword>
<dbReference type="Pfam" id="PF00072">
    <property type="entry name" value="Response_reg"/>
    <property type="match status" value="1"/>
</dbReference>
<name>A0A8J8SID0_9FIRM</name>
<dbReference type="GO" id="GO:0005829">
    <property type="term" value="C:cytosol"/>
    <property type="evidence" value="ECO:0007669"/>
    <property type="project" value="TreeGrafter"/>
</dbReference>
<dbReference type="GO" id="GO:0000976">
    <property type="term" value="F:transcription cis-regulatory region binding"/>
    <property type="evidence" value="ECO:0007669"/>
    <property type="project" value="TreeGrafter"/>
</dbReference>
<keyword evidence="5 9" id="KW-0238">DNA-binding</keyword>
<dbReference type="FunFam" id="1.10.10.10:FF:000018">
    <property type="entry name" value="DNA-binding response regulator ResD"/>
    <property type="match status" value="1"/>
</dbReference>
<sequence>MKIMVIDDEKNVRRIIGDYLRHEGYDVVYGENGIHGIEQLIKHKDIALILLDVRMPKMDGFEALKEIKEITEAPVIFLTALDDSFDEVKGLEIGADDYITKPFNYKVLMARVKSCLRKHSKHTSQPTIYKAMAVNFSKHEVKIDGFNKELTPKEFAILQYLMKNKNMTIERTKLLDRIWGYDYYGDPRTVDTHVKTLRAKLGKYSSIIKTVRGVGYRLEFEED</sequence>
<dbReference type="InterPro" id="IPR001789">
    <property type="entry name" value="Sig_transdc_resp-reg_receiver"/>
</dbReference>
<dbReference type="GO" id="GO:0006355">
    <property type="term" value="P:regulation of DNA-templated transcription"/>
    <property type="evidence" value="ECO:0007669"/>
    <property type="project" value="InterPro"/>
</dbReference>
<dbReference type="EMBL" id="CP058649">
    <property type="protein sequence ID" value="QUI24327.1"/>
    <property type="molecule type" value="Genomic_DNA"/>
</dbReference>
<dbReference type="KEGG" id="vpy:HZI73_19390"/>
<evidence type="ECO:0000256" key="9">
    <source>
        <dbReference type="PROSITE-ProRule" id="PRU01091"/>
    </source>
</evidence>
<dbReference type="Proteomes" id="UP000683246">
    <property type="component" value="Chromosome"/>
</dbReference>
<dbReference type="GO" id="GO:0032993">
    <property type="term" value="C:protein-DNA complex"/>
    <property type="evidence" value="ECO:0007669"/>
    <property type="project" value="TreeGrafter"/>
</dbReference>
<dbReference type="InterPro" id="IPR011006">
    <property type="entry name" value="CheY-like_superfamily"/>
</dbReference>
<dbReference type="Gene3D" id="6.10.250.690">
    <property type="match status" value="1"/>
</dbReference>
<dbReference type="PROSITE" id="PS50110">
    <property type="entry name" value="RESPONSE_REGULATORY"/>
    <property type="match status" value="1"/>
</dbReference>
<feature type="domain" description="Response regulatory" evidence="10">
    <location>
        <begin position="2"/>
        <end position="116"/>
    </location>
</feature>
<dbReference type="Gene3D" id="1.10.10.10">
    <property type="entry name" value="Winged helix-like DNA-binding domain superfamily/Winged helix DNA-binding domain"/>
    <property type="match status" value="1"/>
</dbReference>
<dbReference type="InterPro" id="IPR036388">
    <property type="entry name" value="WH-like_DNA-bd_sf"/>
</dbReference>
<dbReference type="SMART" id="SM00448">
    <property type="entry name" value="REC"/>
    <property type="match status" value="1"/>
</dbReference>
<keyword evidence="13" id="KW-1185">Reference proteome</keyword>
<keyword evidence="3" id="KW-0902">Two-component regulatory system</keyword>
<evidence type="ECO:0000313" key="13">
    <source>
        <dbReference type="Proteomes" id="UP000683246"/>
    </source>
</evidence>
<reference evidence="12" key="1">
    <citation type="submission" date="2020-07" db="EMBL/GenBank/DDBJ databases">
        <title>Vallitalea pronyensis genome.</title>
        <authorList>
            <person name="Postec A."/>
        </authorList>
    </citation>
    <scope>NUCLEOTIDE SEQUENCE</scope>
    <source>
        <strain evidence="12">FatNI3</strain>
    </source>
</reference>
<dbReference type="RefSeq" id="WP_212695021.1">
    <property type="nucleotide sequence ID" value="NZ_CP058649.1"/>
</dbReference>
<feature type="DNA-binding region" description="OmpR/PhoB-type" evidence="9">
    <location>
        <begin position="123"/>
        <end position="220"/>
    </location>
</feature>
<organism evidence="12 13">
    <name type="scientific">Vallitalea pronyensis</name>
    <dbReference type="NCBI Taxonomy" id="1348613"/>
    <lineage>
        <taxon>Bacteria</taxon>
        <taxon>Bacillati</taxon>
        <taxon>Bacillota</taxon>
        <taxon>Clostridia</taxon>
        <taxon>Lachnospirales</taxon>
        <taxon>Vallitaleaceae</taxon>
        <taxon>Vallitalea</taxon>
    </lineage>
</organism>
<dbReference type="InterPro" id="IPR001867">
    <property type="entry name" value="OmpR/PhoB-type_DNA-bd"/>
</dbReference>
<gene>
    <name evidence="12" type="ORF">HZI73_19390</name>
</gene>
<evidence type="ECO:0000256" key="8">
    <source>
        <dbReference type="PROSITE-ProRule" id="PRU00169"/>
    </source>
</evidence>
<dbReference type="PANTHER" id="PTHR48111">
    <property type="entry name" value="REGULATOR OF RPOS"/>
    <property type="match status" value="1"/>
</dbReference>
<protein>
    <recommendedName>
        <fullName evidence="1">Stage 0 sporulation protein A homolog</fullName>
    </recommendedName>
</protein>
<dbReference type="CDD" id="cd00383">
    <property type="entry name" value="trans_reg_C"/>
    <property type="match status" value="1"/>
</dbReference>
<evidence type="ECO:0000256" key="7">
    <source>
        <dbReference type="ARBA" id="ARBA00024867"/>
    </source>
</evidence>
<dbReference type="CDD" id="cd17574">
    <property type="entry name" value="REC_OmpR"/>
    <property type="match status" value="1"/>
</dbReference>
<feature type="modified residue" description="4-aspartylphosphate" evidence="8">
    <location>
        <position position="52"/>
    </location>
</feature>
<evidence type="ECO:0000313" key="12">
    <source>
        <dbReference type="EMBL" id="QUI24327.1"/>
    </source>
</evidence>
<dbReference type="Pfam" id="PF00486">
    <property type="entry name" value="Trans_reg_C"/>
    <property type="match status" value="1"/>
</dbReference>
<evidence type="ECO:0000259" key="11">
    <source>
        <dbReference type="PROSITE" id="PS51755"/>
    </source>
</evidence>
<dbReference type="InterPro" id="IPR039420">
    <property type="entry name" value="WalR-like"/>
</dbReference>
<dbReference type="GO" id="GO:0000156">
    <property type="term" value="F:phosphorelay response regulator activity"/>
    <property type="evidence" value="ECO:0007669"/>
    <property type="project" value="TreeGrafter"/>
</dbReference>
<dbReference type="SUPFAM" id="SSF52172">
    <property type="entry name" value="CheY-like"/>
    <property type="match status" value="1"/>
</dbReference>
<evidence type="ECO:0000256" key="3">
    <source>
        <dbReference type="ARBA" id="ARBA00023012"/>
    </source>
</evidence>
<dbReference type="AlphaFoldDB" id="A0A8J8SID0"/>
<feature type="domain" description="OmpR/PhoB-type" evidence="11">
    <location>
        <begin position="123"/>
        <end position="220"/>
    </location>
</feature>
<dbReference type="PROSITE" id="PS51755">
    <property type="entry name" value="OMPR_PHOB"/>
    <property type="match status" value="1"/>
</dbReference>
<evidence type="ECO:0000256" key="5">
    <source>
        <dbReference type="ARBA" id="ARBA00023125"/>
    </source>
</evidence>
<keyword evidence="4" id="KW-0805">Transcription regulation</keyword>
<proteinExistence type="predicted"/>
<dbReference type="Gene3D" id="3.40.50.2300">
    <property type="match status" value="1"/>
</dbReference>
<dbReference type="SMART" id="SM00862">
    <property type="entry name" value="Trans_reg_C"/>
    <property type="match status" value="1"/>
</dbReference>
<accession>A0A8J8SID0</accession>
<evidence type="ECO:0000256" key="2">
    <source>
        <dbReference type="ARBA" id="ARBA00022553"/>
    </source>
</evidence>
<evidence type="ECO:0000259" key="10">
    <source>
        <dbReference type="PROSITE" id="PS50110"/>
    </source>
</evidence>
<comment type="function">
    <text evidence="7">May play the central regulatory role in sporulation. It may be an element of the effector pathway responsible for the activation of sporulation genes in response to nutritional stress. Spo0A may act in concert with spo0H (a sigma factor) to control the expression of some genes that are critical to the sporulation process.</text>
</comment>
<dbReference type="PANTHER" id="PTHR48111:SF73">
    <property type="entry name" value="ALKALINE PHOSPHATASE SYNTHESIS TRANSCRIPTIONAL REGULATORY PROTEIN PHOP"/>
    <property type="match status" value="1"/>
</dbReference>